<comment type="caution">
    <text evidence="2">The sequence shown here is derived from an EMBL/GenBank/DDBJ whole genome shotgun (WGS) entry which is preliminary data.</text>
</comment>
<evidence type="ECO:0000256" key="1">
    <source>
        <dbReference type="SAM" id="MobiDB-lite"/>
    </source>
</evidence>
<dbReference type="EMBL" id="CAJJDN010000027">
    <property type="protein sequence ID" value="CAD8071133.1"/>
    <property type="molecule type" value="Genomic_DNA"/>
</dbReference>
<gene>
    <name evidence="2" type="ORF">PSON_ATCC_30995.1.T0270360</name>
</gene>
<protein>
    <submittedName>
        <fullName evidence="2">Uncharacterized protein</fullName>
    </submittedName>
</protein>
<evidence type="ECO:0000313" key="2">
    <source>
        <dbReference type="EMBL" id="CAD8071133.1"/>
    </source>
</evidence>
<sequence length="176" mass="20438">MNHRHKTELSDRHLNYDINYDSIIIENDQEQKNKNPQALLSLEFYGKSNPNQSTKLFNNFKHAQRINHQSLKKTQAIQSPTFNQKIQSPTFNSKQNQTIPQSPTSFLIKSYNLKLNSHTTSKPSLHTPSTRTQGSQLESQTPFDIKTQITKIKLILSSNNPKKYQLDFSKFKKSIY</sequence>
<organism evidence="2 3">
    <name type="scientific">Paramecium sonneborni</name>
    <dbReference type="NCBI Taxonomy" id="65129"/>
    <lineage>
        <taxon>Eukaryota</taxon>
        <taxon>Sar</taxon>
        <taxon>Alveolata</taxon>
        <taxon>Ciliophora</taxon>
        <taxon>Intramacronucleata</taxon>
        <taxon>Oligohymenophorea</taxon>
        <taxon>Peniculida</taxon>
        <taxon>Parameciidae</taxon>
        <taxon>Paramecium</taxon>
    </lineage>
</organism>
<reference evidence="2" key="1">
    <citation type="submission" date="2021-01" db="EMBL/GenBank/DDBJ databases">
        <authorList>
            <consortium name="Genoscope - CEA"/>
            <person name="William W."/>
        </authorList>
    </citation>
    <scope>NUCLEOTIDE SEQUENCE</scope>
</reference>
<feature type="region of interest" description="Disordered" evidence="1">
    <location>
        <begin position="118"/>
        <end position="139"/>
    </location>
</feature>
<evidence type="ECO:0000313" key="3">
    <source>
        <dbReference type="Proteomes" id="UP000692954"/>
    </source>
</evidence>
<proteinExistence type="predicted"/>
<dbReference type="Proteomes" id="UP000692954">
    <property type="component" value="Unassembled WGS sequence"/>
</dbReference>
<accession>A0A8S1M002</accession>
<keyword evidence="3" id="KW-1185">Reference proteome</keyword>
<dbReference type="AlphaFoldDB" id="A0A8S1M002"/>
<name>A0A8S1M002_9CILI</name>